<organism evidence="3 4">
    <name type="scientific">Fulvimarina endophytica</name>
    <dbReference type="NCBI Taxonomy" id="2293836"/>
    <lineage>
        <taxon>Bacteria</taxon>
        <taxon>Pseudomonadati</taxon>
        <taxon>Pseudomonadota</taxon>
        <taxon>Alphaproteobacteria</taxon>
        <taxon>Hyphomicrobiales</taxon>
        <taxon>Aurantimonadaceae</taxon>
        <taxon>Fulvimarina</taxon>
    </lineage>
</organism>
<dbReference type="InterPro" id="IPR023631">
    <property type="entry name" value="Amidase_dom"/>
</dbReference>
<evidence type="ECO:0000313" key="3">
    <source>
        <dbReference type="EMBL" id="RFC66395.1"/>
    </source>
</evidence>
<dbReference type="Proteomes" id="UP000264310">
    <property type="component" value="Unassembled WGS sequence"/>
</dbReference>
<dbReference type="InterPro" id="IPR000120">
    <property type="entry name" value="Amidase"/>
</dbReference>
<dbReference type="RefSeq" id="WP_116681648.1">
    <property type="nucleotide sequence ID" value="NZ_QURL01000001.1"/>
</dbReference>
<reference evidence="3 4" key="1">
    <citation type="submission" date="2018-08" db="EMBL/GenBank/DDBJ databases">
        <title>Fulvimarina sp. 85, whole genome shotgun sequence.</title>
        <authorList>
            <person name="Tuo L."/>
        </authorList>
    </citation>
    <scope>NUCLEOTIDE SEQUENCE [LARGE SCALE GENOMIC DNA]</scope>
    <source>
        <strain evidence="3 4">85</strain>
    </source>
</reference>
<dbReference type="GO" id="GO:0003824">
    <property type="term" value="F:catalytic activity"/>
    <property type="evidence" value="ECO:0007669"/>
    <property type="project" value="InterPro"/>
</dbReference>
<evidence type="ECO:0000313" key="4">
    <source>
        <dbReference type="Proteomes" id="UP000264310"/>
    </source>
</evidence>
<dbReference type="Pfam" id="PF01425">
    <property type="entry name" value="Amidase"/>
    <property type="match status" value="2"/>
</dbReference>
<gene>
    <name evidence="3" type="ORF">DYI37_02840</name>
</gene>
<dbReference type="AlphaFoldDB" id="A0A371XAY2"/>
<dbReference type="InterPro" id="IPR036928">
    <property type="entry name" value="AS_sf"/>
</dbReference>
<dbReference type="OrthoDB" id="9777859at2"/>
<comment type="caution">
    <text evidence="3">The sequence shown here is derived from an EMBL/GenBank/DDBJ whole genome shotgun (WGS) entry which is preliminary data.</text>
</comment>
<sequence>MVTVTGNLDLPFLIRRERLAAGSLRASEICEEVISRVRPYRSDRPGLAWMDEDFARRVALSRDNYRKQGRPLGALHGVPVLVDDSFDMARVPMSRGLEALEGALSERDATAVARLRADGAQLFAKSAIPTLRIGEGEDAAPEIVGAGAFPLGLSIDARGEVLRAASKAGAVAYRPSVGLVPKSGVLDISPSLDNVTLLARELSGLAYLTDALTGYDAADAASEPRPSPKLGSAIESPPRMPPVIGFLNDSRATARAAVDELVAVLGDKAFATDTPALFEEASAQSERIVRVEGAKCLKPFKRRFGDRLPADIGRWISEGEAIGGVDYLRALDWIPVLRSGMNEMFERCTLAAMLGPIEGEPATAPAEVLAAFLGLPVLTLPLLQSPDGMPLGVMLIARRGEDARLFQTAAWLTTTLNGDE</sequence>
<dbReference type="SUPFAM" id="SSF75304">
    <property type="entry name" value="Amidase signature (AS) enzymes"/>
    <property type="match status" value="1"/>
</dbReference>
<dbReference type="PANTHER" id="PTHR11895">
    <property type="entry name" value="TRANSAMIDASE"/>
    <property type="match status" value="1"/>
</dbReference>
<keyword evidence="4" id="KW-1185">Reference proteome</keyword>
<comment type="similarity">
    <text evidence="1">Belongs to the amidase family.</text>
</comment>
<protein>
    <submittedName>
        <fullName evidence="3">Amidase</fullName>
    </submittedName>
</protein>
<dbReference type="PANTHER" id="PTHR11895:SF7">
    <property type="entry name" value="GLUTAMYL-TRNA(GLN) AMIDOTRANSFERASE SUBUNIT A, MITOCHONDRIAL"/>
    <property type="match status" value="1"/>
</dbReference>
<feature type="domain" description="Amidase" evidence="2">
    <location>
        <begin position="143"/>
        <end position="262"/>
    </location>
</feature>
<accession>A0A371XAY2</accession>
<name>A0A371XAY2_9HYPH</name>
<proteinExistence type="inferred from homology"/>
<evidence type="ECO:0000259" key="2">
    <source>
        <dbReference type="Pfam" id="PF01425"/>
    </source>
</evidence>
<dbReference type="EMBL" id="QURL01000001">
    <property type="protein sequence ID" value="RFC66395.1"/>
    <property type="molecule type" value="Genomic_DNA"/>
</dbReference>
<evidence type="ECO:0000256" key="1">
    <source>
        <dbReference type="ARBA" id="ARBA00009199"/>
    </source>
</evidence>
<dbReference type="Gene3D" id="3.90.1300.10">
    <property type="entry name" value="Amidase signature (AS) domain"/>
    <property type="match status" value="1"/>
</dbReference>
<feature type="domain" description="Amidase" evidence="2">
    <location>
        <begin position="30"/>
        <end position="131"/>
    </location>
</feature>